<feature type="transmembrane region" description="Helical" evidence="9">
    <location>
        <begin position="155"/>
        <end position="173"/>
    </location>
</feature>
<sequence length="577" mass="62361">MTLQAVLLAAALVAFPFVVHSSFHLNAAILVFLFGAVAQAWNILGGYAGQLSFGHSVFFGIGAYTSSVLLWRYAFTPWGGALAGAFLAATVSLIVGSPTFRLRRHFFALATLALGEIARITFLNWTYVGAAIGLYLPLQYRNIGTYMMWDGKRPYYMVALGLCALAVALAALIDRTRMGPYLRAINADEDAARALGLHVLRYKQWAIATSAALTALAGSVYAQYVLYIDPYNVMTARISLLVVVIALIGGRATVWGPALGAVFIVLLSEYSRTVLGHLGEGYDFIVFGAAIMALSLYEPRGLYGLVRRVRSRPLPQIAGAAQDLIGPPSPVAAEAVLSIEDISKRFGGIAALDRVGLSVRRGEVVCLIGPNGAGKSTLFDCITGFQRPDAGAVRLRDASLTGAPAHRVALLGMVRAFQLVRVFSDLTVWEHMLVAQPHRNESVWAALRRSAPRVEGQGQALLQFVGLLDSRGILADELSYGQQKLLAFAMALMSGAEVILLDEPTAGVSPQMTQQLIGHIREMNRQGRTFVIIEHNMAVVDALAHRVYFMADGHILAEGTPEQIRGDPQVLEAYYGR</sequence>
<dbReference type="InterPro" id="IPR027417">
    <property type="entry name" value="P-loop_NTPase"/>
</dbReference>
<dbReference type="InterPro" id="IPR001851">
    <property type="entry name" value="ABC_transp_permease"/>
</dbReference>
<feature type="transmembrane region" description="Helical" evidence="9">
    <location>
        <begin position="279"/>
        <end position="297"/>
    </location>
</feature>
<dbReference type="Proteomes" id="UP000318661">
    <property type="component" value="Unassembled WGS sequence"/>
</dbReference>
<keyword evidence="8 9" id="KW-0472">Membrane</keyword>
<proteinExistence type="predicted"/>
<evidence type="ECO:0000256" key="5">
    <source>
        <dbReference type="ARBA" id="ARBA00022741"/>
    </source>
</evidence>
<keyword evidence="5" id="KW-0547">Nucleotide-binding</keyword>
<feature type="transmembrane region" description="Helical" evidence="9">
    <location>
        <begin position="81"/>
        <end position="100"/>
    </location>
</feature>
<dbReference type="InterPro" id="IPR003439">
    <property type="entry name" value="ABC_transporter-like_ATP-bd"/>
</dbReference>
<keyword evidence="6 11" id="KW-0067">ATP-binding</keyword>
<evidence type="ECO:0000256" key="4">
    <source>
        <dbReference type="ARBA" id="ARBA00022692"/>
    </source>
</evidence>
<dbReference type="InterPro" id="IPR032823">
    <property type="entry name" value="BCA_ABC_TP_C"/>
</dbReference>
<dbReference type="EMBL" id="VBAJ01000145">
    <property type="protein sequence ID" value="TMJ07878.1"/>
    <property type="molecule type" value="Genomic_DNA"/>
</dbReference>
<comment type="subcellular location">
    <subcellularLocation>
        <location evidence="1">Cell membrane</location>
        <topology evidence="1">Multi-pass membrane protein</topology>
    </subcellularLocation>
</comment>
<dbReference type="GO" id="GO:0005524">
    <property type="term" value="F:ATP binding"/>
    <property type="evidence" value="ECO:0007669"/>
    <property type="project" value="UniProtKB-KW"/>
</dbReference>
<evidence type="ECO:0000313" key="12">
    <source>
        <dbReference type="EMBL" id="TMJ13142.1"/>
    </source>
</evidence>
<dbReference type="AlphaFoldDB" id="A0A537LIN0"/>
<dbReference type="SMART" id="SM00382">
    <property type="entry name" value="AAA"/>
    <property type="match status" value="1"/>
</dbReference>
<dbReference type="Gene3D" id="3.40.50.300">
    <property type="entry name" value="P-loop containing nucleotide triphosphate hydrolases"/>
    <property type="match status" value="1"/>
</dbReference>
<organism evidence="11 14">
    <name type="scientific">Candidatus Segetimicrobium genomatis</name>
    <dbReference type="NCBI Taxonomy" id="2569760"/>
    <lineage>
        <taxon>Bacteria</taxon>
        <taxon>Bacillati</taxon>
        <taxon>Candidatus Sysuimicrobiota</taxon>
        <taxon>Candidatus Sysuimicrobiia</taxon>
        <taxon>Candidatus Sysuimicrobiales</taxon>
        <taxon>Candidatus Segetimicrobiaceae</taxon>
        <taxon>Candidatus Segetimicrobium</taxon>
    </lineage>
</organism>
<dbReference type="PROSITE" id="PS00211">
    <property type="entry name" value="ABC_TRANSPORTER_1"/>
    <property type="match status" value="1"/>
</dbReference>
<name>A0A537LIN0_9BACT</name>
<feature type="domain" description="ABC transporter" evidence="10">
    <location>
        <begin position="337"/>
        <end position="577"/>
    </location>
</feature>
<evidence type="ECO:0000256" key="9">
    <source>
        <dbReference type="SAM" id="Phobius"/>
    </source>
</evidence>
<evidence type="ECO:0000256" key="1">
    <source>
        <dbReference type="ARBA" id="ARBA00004651"/>
    </source>
</evidence>
<feature type="transmembrane region" description="Helical" evidence="9">
    <location>
        <begin position="238"/>
        <end position="267"/>
    </location>
</feature>
<evidence type="ECO:0000313" key="14">
    <source>
        <dbReference type="Proteomes" id="UP000318661"/>
    </source>
</evidence>
<keyword evidence="7 9" id="KW-1133">Transmembrane helix</keyword>
<dbReference type="CDD" id="cd06581">
    <property type="entry name" value="TM_PBP1_LivM_like"/>
    <property type="match status" value="1"/>
</dbReference>
<evidence type="ECO:0000256" key="8">
    <source>
        <dbReference type="ARBA" id="ARBA00023136"/>
    </source>
</evidence>
<dbReference type="EMBL" id="VBAI01000011">
    <property type="protein sequence ID" value="TMJ13142.1"/>
    <property type="molecule type" value="Genomic_DNA"/>
</dbReference>
<evidence type="ECO:0000256" key="3">
    <source>
        <dbReference type="ARBA" id="ARBA00022475"/>
    </source>
</evidence>
<dbReference type="Proteomes" id="UP000315217">
    <property type="component" value="Unassembled WGS sequence"/>
</dbReference>
<dbReference type="InterPro" id="IPR017871">
    <property type="entry name" value="ABC_transporter-like_CS"/>
</dbReference>
<dbReference type="Pfam" id="PF02653">
    <property type="entry name" value="BPD_transp_2"/>
    <property type="match status" value="1"/>
</dbReference>
<dbReference type="Pfam" id="PF12399">
    <property type="entry name" value="BCA_ABC_TP_C"/>
    <property type="match status" value="1"/>
</dbReference>
<dbReference type="CDD" id="cd03219">
    <property type="entry name" value="ABC_Mj1267_LivG_branched"/>
    <property type="match status" value="1"/>
</dbReference>
<evidence type="ECO:0000256" key="7">
    <source>
        <dbReference type="ARBA" id="ARBA00022989"/>
    </source>
</evidence>
<dbReference type="PANTHER" id="PTHR45772">
    <property type="entry name" value="CONSERVED COMPONENT OF ABC TRANSPORTER FOR NATURAL AMINO ACIDS-RELATED"/>
    <property type="match status" value="1"/>
</dbReference>
<dbReference type="GO" id="GO:0015658">
    <property type="term" value="F:branched-chain amino acid transmembrane transporter activity"/>
    <property type="evidence" value="ECO:0007669"/>
    <property type="project" value="InterPro"/>
</dbReference>
<dbReference type="SUPFAM" id="SSF52540">
    <property type="entry name" value="P-loop containing nucleoside triphosphate hydrolases"/>
    <property type="match status" value="1"/>
</dbReference>
<dbReference type="PANTHER" id="PTHR45772:SF9">
    <property type="entry name" value="CONSERVED COMPONENT OF ABC TRANSPORTER FOR NATURAL AMINO ACIDS"/>
    <property type="match status" value="1"/>
</dbReference>
<evidence type="ECO:0000313" key="11">
    <source>
        <dbReference type="EMBL" id="TMJ07878.1"/>
    </source>
</evidence>
<dbReference type="PROSITE" id="PS50893">
    <property type="entry name" value="ABC_TRANSPORTER_2"/>
    <property type="match status" value="1"/>
</dbReference>
<evidence type="ECO:0000259" key="10">
    <source>
        <dbReference type="PROSITE" id="PS50893"/>
    </source>
</evidence>
<evidence type="ECO:0000313" key="13">
    <source>
        <dbReference type="Proteomes" id="UP000315217"/>
    </source>
</evidence>
<dbReference type="GO" id="GO:0005886">
    <property type="term" value="C:plasma membrane"/>
    <property type="evidence" value="ECO:0007669"/>
    <property type="project" value="UniProtKB-SubCell"/>
</dbReference>
<gene>
    <name evidence="12" type="ORF">E6G98_01420</name>
    <name evidence="11" type="ORF">E6G99_05475</name>
</gene>
<evidence type="ECO:0000256" key="6">
    <source>
        <dbReference type="ARBA" id="ARBA00022840"/>
    </source>
</evidence>
<evidence type="ECO:0000256" key="2">
    <source>
        <dbReference type="ARBA" id="ARBA00022448"/>
    </source>
</evidence>
<keyword evidence="4 9" id="KW-0812">Transmembrane</keyword>
<dbReference type="GO" id="GO:0016887">
    <property type="term" value="F:ATP hydrolysis activity"/>
    <property type="evidence" value="ECO:0007669"/>
    <property type="project" value="InterPro"/>
</dbReference>
<comment type="caution">
    <text evidence="11">The sequence shown here is derived from an EMBL/GenBank/DDBJ whole genome shotgun (WGS) entry which is preliminary data.</text>
</comment>
<dbReference type="InterPro" id="IPR051120">
    <property type="entry name" value="ABC_AA/LPS_Transport"/>
</dbReference>
<keyword evidence="2" id="KW-0813">Transport</keyword>
<reference evidence="13 14" key="1">
    <citation type="journal article" date="2019" name="Nat. Microbiol.">
        <title>Mediterranean grassland soil C-N compound turnover is dependent on rainfall and depth, and is mediated by genomically divergent microorganisms.</title>
        <authorList>
            <person name="Diamond S."/>
            <person name="Andeer P.F."/>
            <person name="Li Z."/>
            <person name="Crits-Christoph A."/>
            <person name="Burstein D."/>
            <person name="Anantharaman K."/>
            <person name="Lane K.R."/>
            <person name="Thomas B.C."/>
            <person name="Pan C."/>
            <person name="Northen T.R."/>
            <person name="Banfield J.F."/>
        </authorList>
    </citation>
    <scope>NUCLEOTIDE SEQUENCE [LARGE SCALE GENOMIC DNA]</scope>
    <source>
        <strain evidence="12">NP_1</strain>
        <strain evidence="11">NP_2</strain>
    </source>
</reference>
<feature type="transmembrane region" description="Helical" evidence="9">
    <location>
        <begin position="107"/>
        <end position="135"/>
    </location>
</feature>
<keyword evidence="3" id="KW-1003">Cell membrane</keyword>
<dbReference type="InterPro" id="IPR003593">
    <property type="entry name" value="AAA+_ATPase"/>
</dbReference>
<feature type="transmembrane region" description="Helical" evidence="9">
    <location>
        <begin position="205"/>
        <end position="226"/>
    </location>
</feature>
<feature type="transmembrane region" description="Helical" evidence="9">
    <location>
        <begin position="26"/>
        <end position="44"/>
    </location>
</feature>
<dbReference type="InterPro" id="IPR043428">
    <property type="entry name" value="LivM-like"/>
</dbReference>
<accession>A0A537LIN0</accession>
<protein>
    <submittedName>
        <fullName evidence="11">Branched-chain amino acid ABC transporter ATP-binding protein/permease</fullName>
    </submittedName>
</protein>
<dbReference type="Pfam" id="PF00005">
    <property type="entry name" value="ABC_tran"/>
    <property type="match status" value="1"/>
</dbReference>